<sequence length="134" mass="15975">MEDKIQNVHFIFQMIREYGVKAVMLIILLILLWFILIRPLIRLLWGMLKNACTSEKNIHKKVLFNFDGTPKEFQLEKTETKKIAYLERMHQGKEIALDGNSIYKVSYFVYPNISLIKKIVNWDKKYITLKIEPK</sequence>
<evidence type="ECO:0000313" key="3">
    <source>
        <dbReference type="Proteomes" id="UP000033658"/>
    </source>
</evidence>
<accession>A0AAW3H4W6</accession>
<feature type="transmembrane region" description="Helical" evidence="1">
    <location>
        <begin position="22"/>
        <end position="41"/>
    </location>
</feature>
<keyword evidence="1" id="KW-1133">Transmembrane helix</keyword>
<gene>
    <name evidence="2" type="ORF">TZ86_01953</name>
</gene>
<dbReference type="RefSeq" id="WP_045505632.1">
    <property type="nucleotide sequence ID" value="NZ_JYGL01000002.1"/>
</dbReference>
<dbReference type="Proteomes" id="UP000033658">
    <property type="component" value="Unassembled WGS sequence"/>
</dbReference>
<evidence type="ECO:0000313" key="2">
    <source>
        <dbReference type="EMBL" id="KJQ56617.1"/>
    </source>
</evidence>
<evidence type="ECO:0000256" key="1">
    <source>
        <dbReference type="SAM" id="Phobius"/>
    </source>
</evidence>
<reference evidence="2 3" key="1">
    <citation type="submission" date="2015-02" db="EMBL/GenBank/DDBJ databases">
        <title>Evolution of amylase-binding proteins of oral streptococcal species.</title>
        <authorList>
            <person name="Haase E.M."/>
        </authorList>
    </citation>
    <scope>NUCLEOTIDE SEQUENCE [LARGE SCALE GENOMIC DNA]</scope>
    <source>
        <strain evidence="2 3">G9B</strain>
    </source>
</reference>
<proteinExistence type="predicted"/>
<keyword evidence="1" id="KW-0812">Transmembrane</keyword>
<name>A0AAW3H4W6_STRGN</name>
<dbReference type="EMBL" id="JYGL01000002">
    <property type="protein sequence ID" value="KJQ56617.1"/>
    <property type="molecule type" value="Genomic_DNA"/>
</dbReference>
<comment type="caution">
    <text evidence="2">The sequence shown here is derived from an EMBL/GenBank/DDBJ whole genome shotgun (WGS) entry which is preliminary data.</text>
</comment>
<protein>
    <submittedName>
        <fullName evidence="2">Uncharacterized protein</fullName>
    </submittedName>
</protein>
<dbReference type="AlphaFoldDB" id="A0AAW3H4W6"/>
<organism evidence="2 3">
    <name type="scientific">Streptococcus gordonii</name>
    <dbReference type="NCBI Taxonomy" id="1302"/>
    <lineage>
        <taxon>Bacteria</taxon>
        <taxon>Bacillati</taxon>
        <taxon>Bacillota</taxon>
        <taxon>Bacilli</taxon>
        <taxon>Lactobacillales</taxon>
        <taxon>Streptococcaceae</taxon>
        <taxon>Streptococcus</taxon>
    </lineage>
</organism>
<keyword evidence="1" id="KW-0472">Membrane</keyword>